<sequence>MKKQYKVDGDEDASLMEVPISFIRSQESKVDVIEKQHKIDDDEDAILVEVPISLTALDEVKTDVFEVYYHIETNKKFRSLIEVYNFVVYGDVRETKRRLSKSKETLQVRPRHKPHIRVNKLIKHYVVGTCTESCKGVYIKNRRDVHYLFERGIPSNIEKKRKRENEDLYGLQQINLRNETAHMDSIDSALRTPVQSFFYLWDFELVHIKERPTKKVSVPDIVELEKKESAIDLLNLHKDILEAQRRSGVDEQLRLFLLRASMSEASSSSMQAGVGLISGVDVVMESQTLTATPLAFEGILEVSFSAPAATATTIHVSGDTKASAPFTDSEA</sequence>
<evidence type="ECO:0000313" key="1">
    <source>
        <dbReference type="EMBL" id="WMV08167.1"/>
    </source>
</evidence>
<accession>A0AAF0T549</accession>
<dbReference type="Proteomes" id="UP001234989">
    <property type="component" value="Chromosome 1"/>
</dbReference>
<proteinExistence type="predicted"/>
<reference evidence="1" key="1">
    <citation type="submission" date="2023-08" db="EMBL/GenBank/DDBJ databases">
        <title>A de novo genome assembly of Solanum verrucosum Schlechtendal, a Mexican diploid species geographically isolated from the other diploid A-genome species in potato relatives.</title>
        <authorList>
            <person name="Hosaka K."/>
        </authorList>
    </citation>
    <scope>NUCLEOTIDE SEQUENCE</scope>
    <source>
        <tissue evidence="1">Young leaves</tissue>
    </source>
</reference>
<organism evidence="1 2">
    <name type="scientific">Solanum verrucosum</name>
    <dbReference type="NCBI Taxonomy" id="315347"/>
    <lineage>
        <taxon>Eukaryota</taxon>
        <taxon>Viridiplantae</taxon>
        <taxon>Streptophyta</taxon>
        <taxon>Embryophyta</taxon>
        <taxon>Tracheophyta</taxon>
        <taxon>Spermatophyta</taxon>
        <taxon>Magnoliopsida</taxon>
        <taxon>eudicotyledons</taxon>
        <taxon>Gunneridae</taxon>
        <taxon>Pentapetalae</taxon>
        <taxon>asterids</taxon>
        <taxon>lamiids</taxon>
        <taxon>Solanales</taxon>
        <taxon>Solanaceae</taxon>
        <taxon>Solanoideae</taxon>
        <taxon>Solaneae</taxon>
        <taxon>Solanum</taxon>
    </lineage>
</organism>
<dbReference type="EMBL" id="CP133612">
    <property type="protein sequence ID" value="WMV08167.1"/>
    <property type="molecule type" value="Genomic_DNA"/>
</dbReference>
<protein>
    <submittedName>
        <fullName evidence="1">Uncharacterized protein</fullName>
    </submittedName>
</protein>
<name>A0AAF0T549_SOLVR</name>
<evidence type="ECO:0000313" key="2">
    <source>
        <dbReference type="Proteomes" id="UP001234989"/>
    </source>
</evidence>
<keyword evidence="2" id="KW-1185">Reference proteome</keyword>
<dbReference type="AlphaFoldDB" id="A0AAF0T549"/>
<gene>
    <name evidence="1" type="ORF">MTR67_001552</name>
</gene>